<dbReference type="Proteomes" id="UP001352852">
    <property type="component" value="Unassembled WGS sequence"/>
</dbReference>
<accession>A0ABU7E9U2</accession>
<dbReference type="PANTHER" id="PTHR45752">
    <property type="entry name" value="LEUCINE-RICH REPEAT-CONTAINING"/>
    <property type="match status" value="1"/>
</dbReference>
<proteinExistence type="predicted"/>
<reference evidence="1 2" key="1">
    <citation type="submission" date="2021-06" db="EMBL/GenBank/DDBJ databases">
        <authorList>
            <person name="Palmer J.M."/>
        </authorList>
    </citation>
    <scope>NUCLEOTIDE SEQUENCE [LARGE SCALE GENOMIC DNA]</scope>
    <source>
        <strain evidence="1 2">CL_MEX2019</strain>
        <tissue evidence="1">Muscle</tissue>
    </source>
</reference>
<comment type="caution">
    <text evidence="1">The sequence shown here is derived from an EMBL/GenBank/DDBJ whole genome shotgun (WGS) entry which is preliminary data.</text>
</comment>
<dbReference type="InterPro" id="IPR032675">
    <property type="entry name" value="LRR_dom_sf"/>
</dbReference>
<dbReference type="InterPro" id="IPR050715">
    <property type="entry name" value="LRR-SigEffector_domain"/>
</dbReference>
<dbReference type="SUPFAM" id="SSF52058">
    <property type="entry name" value="L domain-like"/>
    <property type="match status" value="1"/>
</dbReference>
<dbReference type="Gene3D" id="3.80.10.10">
    <property type="entry name" value="Ribonuclease Inhibitor"/>
    <property type="match status" value="1"/>
</dbReference>
<protein>
    <submittedName>
        <fullName evidence="1">Uncharacterized protein</fullName>
    </submittedName>
</protein>
<sequence length="109" mass="12435">TEEGPKSRRLAFLTTWNRRDPDPVCPIEFPIVLRDSLEVLMLNDNQLECVPQSLCRLHNLTELYLSNNLGIRELPAELGQLSNLWQLDIENLNINNIPQAVRNEGTASL</sequence>
<feature type="non-terminal residue" evidence="1">
    <location>
        <position position="1"/>
    </location>
</feature>
<organism evidence="1 2">
    <name type="scientific">Characodon lateralis</name>
    <dbReference type="NCBI Taxonomy" id="208331"/>
    <lineage>
        <taxon>Eukaryota</taxon>
        <taxon>Metazoa</taxon>
        <taxon>Chordata</taxon>
        <taxon>Craniata</taxon>
        <taxon>Vertebrata</taxon>
        <taxon>Euteleostomi</taxon>
        <taxon>Actinopterygii</taxon>
        <taxon>Neopterygii</taxon>
        <taxon>Teleostei</taxon>
        <taxon>Neoteleostei</taxon>
        <taxon>Acanthomorphata</taxon>
        <taxon>Ovalentaria</taxon>
        <taxon>Atherinomorphae</taxon>
        <taxon>Cyprinodontiformes</taxon>
        <taxon>Goodeidae</taxon>
        <taxon>Characodon</taxon>
    </lineage>
</organism>
<dbReference type="Pfam" id="PF00560">
    <property type="entry name" value="LRR_1"/>
    <property type="match status" value="2"/>
</dbReference>
<evidence type="ECO:0000313" key="2">
    <source>
        <dbReference type="Proteomes" id="UP001352852"/>
    </source>
</evidence>
<name>A0ABU7E9U2_9TELE</name>
<keyword evidence="2" id="KW-1185">Reference proteome</keyword>
<dbReference type="InterPro" id="IPR001611">
    <property type="entry name" value="Leu-rich_rpt"/>
</dbReference>
<dbReference type="EMBL" id="JAHUTJ010050272">
    <property type="protein sequence ID" value="MED6283969.1"/>
    <property type="molecule type" value="Genomic_DNA"/>
</dbReference>
<evidence type="ECO:0000313" key="1">
    <source>
        <dbReference type="EMBL" id="MED6283969.1"/>
    </source>
</evidence>
<gene>
    <name evidence="1" type="ORF">CHARACLAT_014508</name>
</gene>
<dbReference type="PANTHER" id="PTHR45752:SF195">
    <property type="entry name" value="LEUCINE-RICH REPEAT (LRR) FAMILY PROTEIN-RELATED"/>
    <property type="match status" value="1"/>
</dbReference>